<comment type="caution">
    <text evidence="1">The sequence shown here is derived from an EMBL/GenBank/DDBJ whole genome shotgun (WGS) entry which is preliminary data.</text>
</comment>
<organism evidence="1 2">
    <name type="scientific">Petrolisthes cinctipes</name>
    <name type="common">Flat porcelain crab</name>
    <dbReference type="NCBI Taxonomy" id="88211"/>
    <lineage>
        <taxon>Eukaryota</taxon>
        <taxon>Metazoa</taxon>
        <taxon>Ecdysozoa</taxon>
        <taxon>Arthropoda</taxon>
        <taxon>Crustacea</taxon>
        <taxon>Multicrustacea</taxon>
        <taxon>Malacostraca</taxon>
        <taxon>Eumalacostraca</taxon>
        <taxon>Eucarida</taxon>
        <taxon>Decapoda</taxon>
        <taxon>Pleocyemata</taxon>
        <taxon>Anomura</taxon>
        <taxon>Galatheoidea</taxon>
        <taxon>Porcellanidae</taxon>
        <taxon>Petrolisthes</taxon>
    </lineage>
</organism>
<dbReference type="AlphaFoldDB" id="A0AAE1GB48"/>
<name>A0AAE1GB48_PETCI</name>
<evidence type="ECO:0000313" key="1">
    <source>
        <dbReference type="EMBL" id="KAK3888635.1"/>
    </source>
</evidence>
<protein>
    <submittedName>
        <fullName evidence="1">Uncharacterized protein</fullName>
    </submittedName>
</protein>
<sequence>MEVLFREIVRLYFTMTIRNSNVFLFRPVPRPTNPVLPPAASSAKGTSHLHTEMTAPSIISVTLNKVWLRGPAQTTTTHSGTVHNARMMKATAVTHAWRTALRDSQT</sequence>
<proteinExistence type="predicted"/>
<gene>
    <name evidence="1" type="ORF">Pcinc_007360</name>
</gene>
<keyword evidence="2" id="KW-1185">Reference proteome</keyword>
<dbReference type="EMBL" id="JAWQEG010000542">
    <property type="protein sequence ID" value="KAK3888635.1"/>
    <property type="molecule type" value="Genomic_DNA"/>
</dbReference>
<accession>A0AAE1GB48</accession>
<reference evidence="1" key="1">
    <citation type="submission" date="2023-10" db="EMBL/GenBank/DDBJ databases">
        <title>Genome assemblies of two species of porcelain crab, Petrolisthes cinctipes and Petrolisthes manimaculis (Anomura: Porcellanidae).</title>
        <authorList>
            <person name="Angst P."/>
        </authorList>
    </citation>
    <scope>NUCLEOTIDE SEQUENCE</scope>
    <source>
        <strain evidence="1">PB745_01</strain>
        <tissue evidence="1">Gill</tissue>
    </source>
</reference>
<evidence type="ECO:0000313" key="2">
    <source>
        <dbReference type="Proteomes" id="UP001286313"/>
    </source>
</evidence>
<dbReference type="Proteomes" id="UP001286313">
    <property type="component" value="Unassembled WGS sequence"/>
</dbReference>